<accession>A0A0G0RL55</accession>
<feature type="transmembrane region" description="Helical" evidence="1">
    <location>
        <begin position="777"/>
        <end position="798"/>
    </location>
</feature>
<feature type="transmembrane region" description="Helical" evidence="1">
    <location>
        <begin position="117"/>
        <end position="137"/>
    </location>
</feature>
<feature type="transmembrane region" description="Helical" evidence="1">
    <location>
        <begin position="314"/>
        <end position="334"/>
    </location>
</feature>
<feature type="transmembrane region" description="Helical" evidence="1">
    <location>
        <begin position="409"/>
        <end position="430"/>
    </location>
</feature>
<sequence length="805" mass="91298">MKFGNEAKHLILVFSLFTFLSLILFWPIFLGKVNLNGNLLVSFYPPYGLNLPFKDSGWDQLRIYFPFYRVTLDALRHFGVPFWNPYAFSGHLHMADFQTAVFYPLNLFGMFLPQVEFWHLLRVTPMVFGSFFTYLFLKNIKLSGIASVFGALAFGFSPYILTWGEEVVMSPHSIIWMPLILFAVDRFIEKKEKRFVGLIAISTVLSFFGGYMQTSIYLFIFVFLYLLMRLGWGLFLSRAGLLILGGIFIGIGMAAVQILPSSELFFNSARSQIRLTETLFSFLLPWRSLATYLAPDFFGSPATRNFFRGGSAQYYEGILFVGIATLVFAFYALVKNPKNRLVVFLFLVGAVSLFSTLNLPTSKLFLYLPVPFLSTSIANRILFIPAFCLGVLGAIGLDEWLKVRDRKVFAPFMVLGVIYLSLAVWVLAIIKLGLPYLGQSGVGAKLNALISLRNLVLPLAVFVLSAIAVTAGFYRPKLKEKLAILVITIFFLQTFYFSQKYFSFSDRRYIFPENAILNFIQENQGNFRSWGIGEAYFENNFASQYSIFWPEGYDSLNNKSYAEFTHGMQGGDINSFSFRADAGLGRGKTLELFSSPGRRKLIDLVGVKYVTSNQNDFELMEKNNFKKVFESGKLGVFENDEVVPRVFLASNYEGPPEIDSTGKTTDEIDAERRKRIPEKLLSPDFDFRNVLVLEKPSPISAQYGPGTAEIVSYRPQEVVVKTESGQPKILFLSDNYYPGWKAKVDGNEVEILRADYTFRAVPLVPGNHTVRFYYDSLIFKVGLMVSSLSLIVLFGYLVSWKINKT</sequence>
<dbReference type="PANTHER" id="PTHR38454">
    <property type="entry name" value="INTEGRAL MEMBRANE PROTEIN-RELATED"/>
    <property type="match status" value="1"/>
</dbReference>
<feature type="transmembrane region" description="Helical" evidence="1">
    <location>
        <begin position="196"/>
        <end position="227"/>
    </location>
</feature>
<proteinExistence type="predicted"/>
<keyword evidence="1" id="KW-1133">Transmembrane helix</keyword>
<feature type="transmembrane region" description="Helical" evidence="1">
    <location>
        <begin position="239"/>
        <end position="261"/>
    </location>
</feature>
<comment type="caution">
    <text evidence="2">The sequence shown here is derived from an EMBL/GenBank/DDBJ whole genome shotgun (WGS) entry which is preliminary data.</text>
</comment>
<evidence type="ECO:0000256" key="1">
    <source>
        <dbReference type="SAM" id="Phobius"/>
    </source>
</evidence>
<evidence type="ECO:0008006" key="4">
    <source>
        <dbReference type="Google" id="ProtNLM"/>
    </source>
</evidence>
<keyword evidence="1" id="KW-0472">Membrane</keyword>
<protein>
    <recommendedName>
        <fullName evidence="4">Bacterial membrane protein YfhO</fullName>
    </recommendedName>
</protein>
<feature type="transmembrane region" description="Helical" evidence="1">
    <location>
        <begin position="144"/>
        <end position="161"/>
    </location>
</feature>
<dbReference type="EMBL" id="LBYI01000010">
    <property type="protein sequence ID" value="KKR50591.1"/>
    <property type="molecule type" value="Genomic_DNA"/>
</dbReference>
<dbReference type="Proteomes" id="UP000034531">
    <property type="component" value="Unassembled WGS sequence"/>
</dbReference>
<organism evidence="2 3">
    <name type="scientific">Candidatus Curtissbacteria bacterium GW2011_GWA1_40_16</name>
    <dbReference type="NCBI Taxonomy" id="1618405"/>
    <lineage>
        <taxon>Bacteria</taxon>
        <taxon>Candidatus Curtissiibacteriota</taxon>
    </lineage>
</organism>
<name>A0A0G0RL55_9BACT</name>
<dbReference type="AlphaFoldDB" id="A0A0G0RL55"/>
<feature type="transmembrane region" description="Helical" evidence="1">
    <location>
        <begin position="9"/>
        <end position="29"/>
    </location>
</feature>
<gene>
    <name evidence="2" type="ORF">UT84_C0010G0014</name>
</gene>
<dbReference type="PANTHER" id="PTHR38454:SF1">
    <property type="entry name" value="INTEGRAL MEMBRANE PROTEIN"/>
    <property type="match status" value="1"/>
</dbReference>
<evidence type="ECO:0000313" key="3">
    <source>
        <dbReference type="Proteomes" id="UP000034531"/>
    </source>
</evidence>
<reference evidence="2 3" key="1">
    <citation type="journal article" date="2015" name="Nature">
        <title>rRNA introns, odd ribosomes, and small enigmatic genomes across a large radiation of phyla.</title>
        <authorList>
            <person name="Brown C.T."/>
            <person name="Hug L.A."/>
            <person name="Thomas B.C."/>
            <person name="Sharon I."/>
            <person name="Castelle C.J."/>
            <person name="Singh A."/>
            <person name="Wilkins M.J."/>
            <person name="Williams K.H."/>
            <person name="Banfield J.F."/>
        </authorList>
    </citation>
    <scope>NUCLEOTIDE SEQUENCE [LARGE SCALE GENOMIC DNA]</scope>
</reference>
<dbReference type="Pfam" id="PF09586">
    <property type="entry name" value="YfhO"/>
    <property type="match status" value="2"/>
</dbReference>
<keyword evidence="1" id="KW-0812">Transmembrane</keyword>
<feature type="transmembrane region" description="Helical" evidence="1">
    <location>
        <begin position="341"/>
        <end position="357"/>
    </location>
</feature>
<feature type="transmembrane region" description="Helical" evidence="1">
    <location>
        <begin position="455"/>
        <end position="474"/>
    </location>
</feature>
<evidence type="ECO:0000313" key="2">
    <source>
        <dbReference type="EMBL" id="KKR50591.1"/>
    </source>
</evidence>
<feature type="transmembrane region" description="Helical" evidence="1">
    <location>
        <begin position="377"/>
        <end position="397"/>
    </location>
</feature>
<feature type="transmembrane region" description="Helical" evidence="1">
    <location>
        <begin position="481"/>
        <end position="498"/>
    </location>
</feature>
<dbReference type="InterPro" id="IPR018580">
    <property type="entry name" value="Uncharacterised_YfhO"/>
</dbReference>